<feature type="region of interest" description="Disordered" evidence="8">
    <location>
        <begin position="114"/>
        <end position="307"/>
    </location>
</feature>
<evidence type="ECO:0000256" key="4">
    <source>
        <dbReference type="ARBA" id="ARBA00022728"/>
    </source>
</evidence>
<evidence type="ECO:0000256" key="8">
    <source>
        <dbReference type="SAM" id="MobiDB-lite"/>
    </source>
</evidence>
<dbReference type="EMBL" id="OC854600">
    <property type="protein sequence ID" value="CAD7619666.1"/>
    <property type="molecule type" value="Genomic_DNA"/>
</dbReference>
<feature type="compositionally biased region" description="Basic and acidic residues" evidence="8">
    <location>
        <begin position="265"/>
        <end position="278"/>
    </location>
</feature>
<dbReference type="GO" id="GO:0000398">
    <property type="term" value="P:mRNA splicing, via spliceosome"/>
    <property type="evidence" value="ECO:0007669"/>
    <property type="project" value="TreeGrafter"/>
</dbReference>
<evidence type="ECO:0000313" key="10">
    <source>
        <dbReference type="Proteomes" id="UP000759131"/>
    </source>
</evidence>
<feature type="compositionally biased region" description="Basic residues" evidence="8">
    <location>
        <begin position="124"/>
        <end position="133"/>
    </location>
</feature>
<feature type="region of interest" description="Disordered" evidence="8">
    <location>
        <begin position="376"/>
        <end position="396"/>
    </location>
</feature>
<dbReference type="PANTHER" id="PTHR16196">
    <property type="entry name" value="CELL CYCLE CONTROL PROTEIN CWF25"/>
    <property type="match status" value="1"/>
</dbReference>
<proteinExistence type="inferred from homology"/>
<protein>
    <submittedName>
        <fullName evidence="9">Uncharacterized protein</fullName>
    </submittedName>
</protein>
<keyword evidence="7" id="KW-0539">Nucleus</keyword>
<name>A0A7R9PT60_9ACAR</name>
<dbReference type="OrthoDB" id="21123at2759"/>
<dbReference type="EMBL" id="CAJPIZ010000025">
    <property type="protein sequence ID" value="CAG2100096.1"/>
    <property type="molecule type" value="Genomic_DNA"/>
</dbReference>
<feature type="compositionally biased region" description="Basic and acidic residues" evidence="8">
    <location>
        <begin position="376"/>
        <end position="387"/>
    </location>
</feature>
<evidence type="ECO:0000256" key="1">
    <source>
        <dbReference type="ARBA" id="ARBA00004123"/>
    </source>
</evidence>
<dbReference type="InterPro" id="IPR051376">
    <property type="entry name" value="CWC25_splicing_factor"/>
</dbReference>
<comment type="subcellular location">
    <subcellularLocation>
        <location evidence="1">Nucleus</location>
    </subcellularLocation>
</comment>
<feature type="compositionally biased region" description="Low complexity" evidence="8">
    <location>
        <begin position="137"/>
        <end position="153"/>
    </location>
</feature>
<feature type="compositionally biased region" description="Basic and acidic residues" evidence="8">
    <location>
        <begin position="163"/>
        <end position="173"/>
    </location>
</feature>
<feature type="compositionally biased region" description="Basic and acidic residues" evidence="8">
    <location>
        <begin position="585"/>
        <end position="626"/>
    </location>
</feature>
<dbReference type="InterPro" id="IPR022209">
    <property type="entry name" value="CWC25"/>
</dbReference>
<sequence length="746" mass="87165">MGSNEPKLEWMYKGVRGLVDNEEYLTGRKIDKTFEIISAEENPQLKGDLEGFESLVPQSLFDSLPNASNPSTVTIDLAAKLREDPLYEIRVKQREERRKLLDNPMKLKKLKTLLQTTLSDDKHHNKSKKRHQRRDSSSSSSSGDSSSDSSSSDDSNDRKKRRRDNERRSDSRSGRQSSHHSSHHSSSGRHSKNYDSKRDKDYKNRDNHRRDDSHRKKYEEKPHSKDRRDDRRPPQTSSKPISNDRHRNTSSNTFTHPKPPQRTRLSAEDMERRRKEMETNAVWRESQRKTNVKSYEDEERHENQVNASAKSAQFIKPLLKSATESDSLEDRIRQKRFTSQRGYNLMDNSVQKLSDVFVLNECRLMDECRRSGHPLDVYKTHPNDSRGHKTSHKMGSNEPKLEWMYKGVRGLVDNEEYLTGRKIDKTFEIISAEENPQLKGDLEGFESLVPQSLFDSLPNASNPSTVTIDLAAKLREDPLYEIRVKQREERRKLLDNPMKLKKLKTLLQTTLSDDKHHNKSKKRHKRRGSSSSSGDSSSDSSSSSSDDSNDRKKRRRDNERRSDSRSGRQSSHHSSHHSSSGRHSKNYDSKRDKDYKNRDNDRRDDSHRKKYEEKPHSKDRRDDRRPPQTSSKPISNDRHRNTSSNTFTHPKPPQRTRLSAEDMERRRKEMETNAVWRESQRKTNVKSYEDEERHENQVNASAKSAQFIKPLLKSATESDSLEDRIRQKRFTSQRGYNSMDSNFARK</sequence>
<keyword evidence="5" id="KW-0175">Coiled coil</keyword>
<keyword evidence="10" id="KW-1185">Reference proteome</keyword>
<comment type="similarity">
    <text evidence="2">Belongs to the CWC25 family.</text>
</comment>
<dbReference type="GO" id="GO:0005684">
    <property type="term" value="C:U2-type spliceosomal complex"/>
    <property type="evidence" value="ECO:0007669"/>
    <property type="project" value="TreeGrafter"/>
</dbReference>
<feature type="compositionally biased region" description="Basic residues" evidence="8">
    <location>
        <begin position="517"/>
        <end position="528"/>
    </location>
</feature>
<evidence type="ECO:0000313" key="9">
    <source>
        <dbReference type="EMBL" id="CAD7619666.1"/>
    </source>
</evidence>
<feature type="compositionally biased region" description="Low complexity" evidence="8">
    <location>
        <begin position="529"/>
        <end position="546"/>
    </location>
</feature>
<feature type="compositionally biased region" description="Basic residues" evidence="8">
    <location>
        <begin position="570"/>
        <end position="584"/>
    </location>
</feature>
<dbReference type="Proteomes" id="UP000759131">
    <property type="component" value="Unassembled WGS sequence"/>
</dbReference>
<evidence type="ECO:0000256" key="2">
    <source>
        <dbReference type="ARBA" id="ARBA00006695"/>
    </source>
</evidence>
<evidence type="ECO:0000256" key="3">
    <source>
        <dbReference type="ARBA" id="ARBA00022664"/>
    </source>
</evidence>
<feature type="compositionally biased region" description="Basic residues" evidence="8">
    <location>
        <begin position="177"/>
        <end position="191"/>
    </location>
</feature>
<keyword evidence="4" id="KW-0747">Spliceosome</keyword>
<feature type="compositionally biased region" description="Basic and acidic residues" evidence="8">
    <location>
        <begin position="556"/>
        <end position="566"/>
    </location>
</feature>
<accession>A0A7R9PT60</accession>
<keyword evidence="6" id="KW-0508">mRNA splicing</keyword>
<reference evidence="9" key="1">
    <citation type="submission" date="2020-11" db="EMBL/GenBank/DDBJ databases">
        <authorList>
            <person name="Tran Van P."/>
        </authorList>
    </citation>
    <scope>NUCLEOTIDE SEQUENCE</scope>
</reference>
<evidence type="ECO:0000256" key="7">
    <source>
        <dbReference type="ARBA" id="ARBA00023242"/>
    </source>
</evidence>
<feature type="compositionally biased region" description="Basic and acidic residues" evidence="8">
    <location>
        <begin position="192"/>
        <end position="233"/>
    </location>
</feature>
<dbReference type="Pfam" id="PF12542">
    <property type="entry name" value="CWC25"/>
    <property type="match status" value="2"/>
</dbReference>
<feature type="compositionally biased region" description="Polar residues" evidence="8">
    <location>
        <begin position="732"/>
        <end position="746"/>
    </location>
</feature>
<organism evidence="9">
    <name type="scientific">Medioppia subpectinata</name>
    <dbReference type="NCBI Taxonomy" id="1979941"/>
    <lineage>
        <taxon>Eukaryota</taxon>
        <taxon>Metazoa</taxon>
        <taxon>Ecdysozoa</taxon>
        <taxon>Arthropoda</taxon>
        <taxon>Chelicerata</taxon>
        <taxon>Arachnida</taxon>
        <taxon>Acari</taxon>
        <taxon>Acariformes</taxon>
        <taxon>Sarcoptiformes</taxon>
        <taxon>Oribatida</taxon>
        <taxon>Brachypylina</taxon>
        <taxon>Oppioidea</taxon>
        <taxon>Oppiidae</taxon>
        <taxon>Medioppia</taxon>
    </lineage>
</organism>
<evidence type="ECO:0000256" key="5">
    <source>
        <dbReference type="ARBA" id="ARBA00023054"/>
    </source>
</evidence>
<feature type="compositionally biased region" description="Basic and acidic residues" evidence="8">
    <location>
        <begin position="687"/>
        <end position="696"/>
    </location>
</feature>
<evidence type="ECO:0000256" key="6">
    <source>
        <dbReference type="ARBA" id="ARBA00023187"/>
    </source>
</evidence>
<gene>
    <name evidence="9" type="ORF">OSB1V03_LOCUS166</name>
</gene>
<keyword evidence="3" id="KW-0507">mRNA processing</keyword>
<feature type="region of interest" description="Disordered" evidence="8">
    <location>
        <begin position="506"/>
        <end position="746"/>
    </location>
</feature>
<dbReference type="PANTHER" id="PTHR16196:SF0">
    <property type="entry name" value="PRE-MRNA-SPLICING FACTOR CWC25 HOMOLOG"/>
    <property type="match status" value="1"/>
</dbReference>
<feature type="compositionally biased region" description="Basic and acidic residues" evidence="8">
    <location>
        <begin position="658"/>
        <end position="671"/>
    </location>
</feature>
<feature type="compositionally biased region" description="Basic and acidic residues" evidence="8">
    <location>
        <begin position="294"/>
        <end position="303"/>
    </location>
</feature>
<dbReference type="AlphaFoldDB" id="A0A7R9PT60"/>